<evidence type="ECO:0000313" key="3">
    <source>
        <dbReference type="Proteomes" id="UP000214596"/>
    </source>
</evidence>
<name>A0A227J6T6_VIBPH</name>
<proteinExistence type="predicted"/>
<dbReference type="AlphaFoldDB" id="A0A227J6T6"/>
<protein>
    <submittedName>
        <fullName evidence="2">RNA pseudouridine synthase</fullName>
    </submittedName>
</protein>
<evidence type="ECO:0000313" key="2">
    <source>
        <dbReference type="EMBL" id="OXE30831.1"/>
    </source>
</evidence>
<dbReference type="EMBL" id="NIXT01001822">
    <property type="protein sequence ID" value="OXE30831.1"/>
    <property type="molecule type" value="Genomic_DNA"/>
</dbReference>
<reference evidence="2 3" key="1">
    <citation type="journal article" date="2017" name="Appl. Environ. Microbiol.">
        <title>Parallel evolution of two clades of a major Atlantic endemic Vibrio parahaemolyticus pathogen lineage by independent acquisition of related pathogenicity islands.</title>
        <authorList>
            <person name="Xu F."/>
            <person name="Gonzalez-Escalona N."/>
            <person name="Drees K.P."/>
            <person name="Sebra R.P."/>
            <person name="Cooper V.S."/>
            <person name="Jones S.H."/>
            <person name="Whistler C.A."/>
        </authorList>
    </citation>
    <scope>NUCLEOTIDE SEQUENCE [LARGE SCALE GENOMIC DNA]</scope>
    <source>
        <strain evidence="2 3">MAVP-3</strain>
    </source>
</reference>
<comment type="caution">
    <text evidence="2">The sequence shown here is derived from an EMBL/GenBank/DDBJ whole genome shotgun (WGS) entry which is preliminary data.</text>
</comment>
<evidence type="ECO:0000256" key="1">
    <source>
        <dbReference type="SAM" id="Coils"/>
    </source>
</evidence>
<accession>A0A227J6T6</accession>
<organism evidence="2 3">
    <name type="scientific">Vibrio parahaemolyticus</name>
    <dbReference type="NCBI Taxonomy" id="670"/>
    <lineage>
        <taxon>Bacteria</taxon>
        <taxon>Pseudomonadati</taxon>
        <taxon>Pseudomonadota</taxon>
        <taxon>Gammaproteobacteria</taxon>
        <taxon>Vibrionales</taxon>
        <taxon>Vibrionaceae</taxon>
        <taxon>Vibrio</taxon>
    </lineage>
</organism>
<gene>
    <name evidence="2" type="ORF">CA163_21290</name>
</gene>
<keyword evidence="1" id="KW-0175">Coiled coil</keyword>
<sequence>VAEKNVLKYLKQAWDEKLAIKEARLAELEQQLAHLKEQRKTLSNALQHKLHKQYRFLNSHGEARDLVDIFADTTNPIPPAGAGECAAPKLLQYAFKHGFKPLALAEFWWGVSPKSEVRQHKKFYPSCNS</sequence>
<feature type="non-terminal residue" evidence="2">
    <location>
        <position position="1"/>
    </location>
</feature>
<dbReference type="Proteomes" id="UP000214596">
    <property type="component" value="Unassembled WGS sequence"/>
</dbReference>
<feature type="coiled-coil region" evidence="1">
    <location>
        <begin position="11"/>
        <end position="45"/>
    </location>
</feature>
<feature type="non-terminal residue" evidence="2">
    <location>
        <position position="129"/>
    </location>
</feature>